<dbReference type="InterPro" id="IPR050389">
    <property type="entry name" value="LysR-type_TF"/>
</dbReference>
<keyword evidence="3" id="KW-0238">DNA-binding</keyword>
<dbReference type="OrthoDB" id="6621790at2"/>
<reference evidence="6 7" key="1">
    <citation type="submission" date="2015-05" db="EMBL/GenBank/DDBJ databases">
        <title>Photobacterium galathea sp. nov.</title>
        <authorList>
            <person name="Machado H."/>
            <person name="Gram L."/>
        </authorList>
    </citation>
    <scope>NUCLEOTIDE SEQUENCE [LARGE SCALE GENOMIC DNA]</scope>
    <source>
        <strain evidence="6 7">DSM 25995</strain>
    </source>
</reference>
<evidence type="ECO:0000256" key="3">
    <source>
        <dbReference type="ARBA" id="ARBA00023125"/>
    </source>
</evidence>
<comment type="similarity">
    <text evidence="1">Belongs to the LysR transcriptional regulatory family.</text>
</comment>
<dbReference type="EMBL" id="LDOV01000010">
    <property type="protein sequence ID" value="KLV01832.1"/>
    <property type="molecule type" value="Genomic_DNA"/>
</dbReference>
<evidence type="ECO:0000313" key="7">
    <source>
        <dbReference type="Proteomes" id="UP000036426"/>
    </source>
</evidence>
<name>A0A0J1JIL7_9GAMM</name>
<comment type="caution">
    <text evidence="6">The sequence shown here is derived from an EMBL/GenBank/DDBJ whole genome shotgun (WGS) entry which is preliminary data.</text>
</comment>
<organism evidence="6 7">
    <name type="scientific">Photobacterium aphoticum</name>
    <dbReference type="NCBI Taxonomy" id="754436"/>
    <lineage>
        <taxon>Bacteria</taxon>
        <taxon>Pseudomonadati</taxon>
        <taxon>Pseudomonadota</taxon>
        <taxon>Gammaproteobacteria</taxon>
        <taxon>Vibrionales</taxon>
        <taxon>Vibrionaceae</taxon>
        <taxon>Photobacterium</taxon>
    </lineage>
</organism>
<dbReference type="AlphaFoldDB" id="A0A0J1JIL7"/>
<evidence type="ECO:0000313" key="6">
    <source>
        <dbReference type="EMBL" id="KLV01832.1"/>
    </source>
</evidence>
<dbReference type="RefSeq" id="WP_047873286.1">
    <property type="nucleotide sequence ID" value="NZ_BMYC01000001.1"/>
</dbReference>
<keyword evidence="4" id="KW-0804">Transcription</keyword>
<dbReference type="Gene3D" id="1.10.10.10">
    <property type="entry name" value="Winged helix-like DNA-binding domain superfamily/Winged helix DNA-binding domain"/>
    <property type="match status" value="1"/>
</dbReference>
<sequence>MNQQRKLDLNLLRVFVAAYQTQSVTQAAEQLDLTQSAVSNALSRLKQYVGSELFTRTGRGITPTRFAQELYQQIQSPLLDIESLMNGMTAFDPATSQKRFVVYCHEAMIHALRQSLDRALAALSVEVVLMEPPSSNEQLYDDLMLEKVDLIIDVDAPTSRVFASKVLTEDQLCCVVSETHPRLREANLSTAQYLDEQHVLFKMRRHQLPFIDWLVGESLPARLVYSQHASLIGMLAAVSYSDAIAAVPVSFAQQYQTMFQLRILPFPYDSGSFQSHMVWQAKFNKSQPHVWLRDCIEALVER</sequence>
<dbReference type="InterPro" id="IPR036388">
    <property type="entry name" value="WH-like_DNA-bd_sf"/>
</dbReference>
<evidence type="ECO:0000259" key="5">
    <source>
        <dbReference type="PROSITE" id="PS50931"/>
    </source>
</evidence>
<dbReference type="GO" id="GO:0003700">
    <property type="term" value="F:DNA-binding transcription factor activity"/>
    <property type="evidence" value="ECO:0007669"/>
    <property type="project" value="InterPro"/>
</dbReference>
<dbReference type="PRINTS" id="PR00039">
    <property type="entry name" value="HTHLYSR"/>
</dbReference>
<evidence type="ECO:0000256" key="1">
    <source>
        <dbReference type="ARBA" id="ARBA00009437"/>
    </source>
</evidence>
<dbReference type="PANTHER" id="PTHR30118">
    <property type="entry name" value="HTH-TYPE TRANSCRIPTIONAL REGULATOR LEUO-RELATED"/>
    <property type="match status" value="1"/>
</dbReference>
<dbReference type="Gene3D" id="3.40.190.10">
    <property type="entry name" value="Periplasmic binding protein-like II"/>
    <property type="match status" value="2"/>
</dbReference>
<protein>
    <submittedName>
        <fullName evidence="6">LysR family transcriptional regulator</fullName>
    </submittedName>
</protein>
<gene>
    <name evidence="6" type="ORF">ABT58_05285</name>
</gene>
<dbReference type="PANTHER" id="PTHR30118:SF6">
    <property type="entry name" value="HTH-TYPE TRANSCRIPTIONAL REGULATOR LEUO"/>
    <property type="match status" value="1"/>
</dbReference>
<dbReference type="PATRIC" id="fig|754436.4.peg.1122"/>
<dbReference type="PROSITE" id="PS50931">
    <property type="entry name" value="HTH_LYSR"/>
    <property type="match status" value="1"/>
</dbReference>
<dbReference type="InterPro" id="IPR000847">
    <property type="entry name" value="LysR_HTH_N"/>
</dbReference>
<dbReference type="InterPro" id="IPR005119">
    <property type="entry name" value="LysR_subst-bd"/>
</dbReference>
<keyword evidence="7" id="KW-1185">Reference proteome</keyword>
<keyword evidence="2" id="KW-0805">Transcription regulation</keyword>
<accession>A0A0J1JIL7</accession>
<evidence type="ECO:0000256" key="2">
    <source>
        <dbReference type="ARBA" id="ARBA00023015"/>
    </source>
</evidence>
<dbReference type="Pfam" id="PF03466">
    <property type="entry name" value="LysR_substrate"/>
    <property type="match status" value="1"/>
</dbReference>
<proteinExistence type="inferred from homology"/>
<dbReference type="Proteomes" id="UP000036426">
    <property type="component" value="Unassembled WGS sequence"/>
</dbReference>
<dbReference type="Pfam" id="PF00126">
    <property type="entry name" value="HTH_1"/>
    <property type="match status" value="1"/>
</dbReference>
<dbReference type="InterPro" id="IPR036390">
    <property type="entry name" value="WH_DNA-bd_sf"/>
</dbReference>
<dbReference type="SUPFAM" id="SSF53850">
    <property type="entry name" value="Periplasmic binding protein-like II"/>
    <property type="match status" value="1"/>
</dbReference>
<dbReference type="GO" id="GO:0003677">
    <property type="term" value="F:DNA binding"/>
    <property type="evidence" value="ECO:0007669"/>
    <property type="project" value="UniProtKB-KW"/>
</dbReference>
<evidence type="ECO:0000256" key="4">
    <source>
        <dbReference type="ARBA" id="ARBA00023163"/>
    </source>
</evidence>
<dbReference type="SUPFAM" id="SSF46785">
    <property type="entry name" value="Winged helix' DNA-binding domain"/>
    <property type="match status" value="1"/>
</dbReference>
<feature type="domain" description="HTH lysR-type" evidence="5">
    <location>
        <begin position="7"/>
        <end position="64"/>
    </location>
</feature>